<sequence length="184" mass="21392">MLNEQVPNYTLWLSKGKNPMGKRYTGFASAKDQNPIVGDVGYYGSIDEIVEIDYWGYFSAVLFWDVWFQVERDEDGLTFVNFNKSYPIVEGLHYVMKKVPRDLFDLQQSNYSTIQDAFRGEHNDFNNIMCAICDDGPIRWAREDAPTETLHVPSYILEAQQTNVVVEEDSDIDDTDWDWMDDTN</sequence>
<dbReference type="AlphaFoldDB" id="A0AAV1SSD4"/>
<evidence type="ECO:0000313" key="2">
    <source>
        <dbReference type="Proteomes" id="UP001314170"/>
    </source>
</evidence>
<dbReference type="Proteomes" id="UP001314170">
    <property type="component" value="Unassembled WGS sequence"/>
</dbReference>
<name>A0AAV1SSD4_9ROSI</name>
<protein>
    <submittedName>
        <fullName evidence="1">Uncharacterized protein</fullName>
    </submittedName>
</protein>
<organism evidence="1 2">
    <name type="scientific">Dovyalis caffra</name>
    <dbReference type="NCBI Taxonomy" id="77055"/>
    <lineage>
        <taxon>Eukaryota</taxon>
        <taxon>Viridiplantae</taxon>
        <taxon>Streptophyta</taxon>
        <taxon>Embryophyta</taxon>
        <taxon>Tracheophyta</taxon>
        <taxon>Spermatophyta</taxon>
        <taxon>Magnoliopsida</taxon>
        <taxon>eudicotyledons</taxon>
        <taxon>Gunneridae</taxon>
        <taxon>Pentapetalae</taxon>
        <taxon>rosids</taxon>
        <taxon>fabids</taxon>
        <taxon>Malpighiales</taxon>
        <taxon>Salicaceae</taxon>
        <taxon>Flacourtieae</taxon>
        <taxon>Dovyalis</taxon>
    </lineage>
</organism>
<reference evidence="1 2" key="1">
    <citation type="submission" date="2024-01" db="EMBL/GenBank/DDBJ databases">
        <authorList>
            <person name="Waweru B."/>
        </authorList>
    </citation>
    <scope>NUCLEOTIDE SEQUENCE [LARGE SCALE GENOMIC DNA]</scope>
</reference>
<comment type="caution">
    <text evidence="1">The sequence shown here is derived from an EMBL/GenBank/DDBJ whole genome shotgun (WGS) entry which is preliminary data.</text>
</comment>
<proteinExistence type="predicted"/>
<keyword evidence="2" id="KW-1185">Reference proteome</keyword>
<dbReference type="EMBL" id="CAWUPB010001195">
    <property type="protein sequence ID" value="CAK7355681.1"/>
    <property type="molecule type" value="Genomic_DNA"/>
</dbReference>
<evidence type="ECO:0000313" key="1">
    <source>
        <dbReference type="EMBL" id="CAK7355681.1"/>
    </source>
</evidence>
<accession>A0AAV1SSD4</accession>
<gene>
    <name evidence="1" type="ORF">DCAF_LOCUS25941</name>
</gene>